<accession>A0A0F9B3L1</accession>
<dbReference type="EMBL" id="LAZR01054162">
    <property type="protein sequence ID" value="KKK79146.1"/>
    <property type="molecule type" value="Genomic_DNA"/>
</dbReference>
<gene>
    <name evidence="1" type="ORF">LCGC14_2836480</name>
</gene>
<name>A0A0F9B3L1_9ZZZZ</name>
<dbReference type="AlphaFoldDB" id="A0A0F9B3L1"/>
<reference evidence="1" key="1">
    <citation type="journal article" date="2015" name="Nature">
        <title>Complex archaea that bridge the gap between prokaryotes and eukaryotes.</title>
        <authorList>
            <person name="Spang A."/>
            <person name="Saw J.H."/>
            <person name="Jorgensen S.L."/>
            <person name="Zaremba-Niedzwiedzka K."/>
            <person name="Martijn J."/>
            <person name="Lind A.E."/>
            <person name="van Eijk R."/>
            <person name="Schleper C."/>
            <person name="Guy L."/>
            <person name="Ettema T.J."/>
        </authorList>
    </citation>
    <scope>NUCLEOTIDE SEQUENCE</scope>
</reference>
<organism evidence="1">
    <name type="scientific">marine sediment metagenome</name>
    <dbReference type="NCBI Taxonomy" id="412755"/>
    <lineage>
        <taxon>unclassified sequences</taxon>
        <taxon>metagenomes</taxon>
        <taxon>ecological metagenomes</taxon>
    </lineage>
</organism>
<proteinExistence type="predicted"/>
<protein>
    <submittedName>
        <fullName evidence="1">Uncharacterized protein</fullName>
    </submittedName>
</protein>
<comment type="caution">
    <text evidence="1">The sequence shown here is derived from an EMBL/GenBank/DDBJ whole genome shotgun (WGS) entry which is preliminary data.</text>
</comment>
<sequence>PEWTKEDGKYIPGPVPFLNQNRWTDEYRVNDLAGFGEKTQQSIRNVQEYLDEHPDSG</sequence>
<evidence type="ECO:0000313" key="1">
    <source>
        <dbReference type="EMBL" id="KKK79146.1"/>
    </source>
</evidence>
<feature type="non-terminal residue" evidence="1">
    <location>
        <position position="1"/>
    </location>
</feature>